<evidence type="ECO:0000256" key="1">
    <source>
        <dbReference type="SAM" id="MobiDB-lite"/>
    </source>
</evidence>
<reference evidence="3 4" key="1">
    <citation type="submission" date="2021-08" db="EMBL/GenBank/DDBJ databases">
        <authorList>
            <person name="Peeters C."/>
        </authorList>
    </citation>
    <scope>NUCLEOTIDE SEQUENCE [LARGE SCALE GENOMIC DNA]</scope>
    <source>
        <strain evidence="3 4">LMG 23994</strain>
    </source>
</reference>
<evidence type="ECO:0000313" key="3">
    <source>
        <dbReference type="EMBL" id="CAG9169883.1"/>
    </source>
</evidence>
<feature type="chain" id="PRO_5046963314" evidence="2">
    <location>
        <begin position="25"/>
        <end position="92"/>
    </location>
</feature>
<organism evidence="3 4">
    <name type="scientific">Cupriavidus pinatubonensis</name>
    <dbReference type="NCBI Taxonomy" id="248026"/>
    <lineage>
        <taxon>Bacteria</taxon>
        <taxon>Pseudomonadati</taxon>
        <taxon>Pseudomonadota</taxon>
        <taxon>Betaproteobacteria</taxon>
        <taxon>Burkholderiales</taxon>
        <taxon>Burkholderiaceae</taxon>
        <taxon>Cupriavidus</taxon>
    </lineage>
</organism>
<dbReference type="EMBL" id="CAJZAF010000007">
    <property type="protein sequence ID" value="CAG9169883.1"/>
    <property type="molecule type" value="Genomic_DNA"/>
</dbReference>
<feature type="compositionally biased region" description="Basic and acidic residues" evidence="1">
    <location>
        <begin position="60"/>
        <end position="78"/>
    </location>
</feature>
<protein>
    <submittedName>
        <fullName evidence="3">Uncharacterized protein</fullName>
    </submittedName>
</protein>
<proteinExistence type="predicted"/>
<evidence type="ECO:0000256" key="2">
    <source>
        <dbReference type="SAM" id="SignalP"/>
    </source>
</evidence>
<keyword evidence="2" id="KW-0732">Signal</keyword>
<dbReference type="RefSeq" id="WP_224001317.1">
    <property type="nucleotide sequence ID" value="NZ_CAJZAF010000007.1"/>
</dbReference>
<gene>
    <name evidence="3" type="ORF">LMG23994_01711</name>
</gene>
<feature type="compositionally biased region" description="Low complexity" evidence="1">
    <location>
        <begin position="27"/>
        <end position="37"/>
    </location>
</feature>
<accession>A0ABN7Y9E4</accession>
<sequence>MNKIHLSSLIAIAVLMATSIAAHAQPGGTRRGATAAGDFGGRSASHISGAGLRNSNGPDAIDRDKGRARAEDRAELHAGSRHTKTHSHRRGH</sequence>
<feature type="compositionally biased region" description="Basic residues" evidence="1">
    <location>
        <begin position="79"/>
        <end position="92"/>
    </location>
</feature>
<feature type="region of interest" description="Disordered" evidence="1">
    <location>
        <begin position="24"/>
        <end position="92"/>
    </location>
</feature>
<comment type="caution">
    <text evidence="3">The sequence shown here is derived from an EMBL/GenBank/DDBJ whole genome shotgun (WGS) entry which is preliminary data.</text>
</comment>
<evidence type="ECO:0000313" key="4">
    <source>
        <dbReference type="Proteomes" id="UP000701702"/>
    </source>
</evidence>
<name>A0ABN7Y9E4_9BURK</name>
<keyword evidence="4" id="KW-1185">Reference proteome</keyword>
<feature type="signal peptide" evidence="2">
    <location>
        <begin position="1"/>
        <end position="24"/>
    </location>
</feature>
<dbReference type="Proteomes" id="UP000701702">
    <property type="component" value="Unassembled WGS sequence"/>
</dbReference>